<dbReference type="GO" id="GO:0005737">
    <property type="term" value="C:cytoplasm"/>
    <property type="evidence" value="ECO:0007669"/>
    <property type="project" value="UniProtKB-SubCell"/>
</dbReference>
<dbReference type="Pfam" id="PF06723">
    <property type="entry name" value="MreB_Mbl"/>
    <property type="match status" value="1"/>
</dbReference>
<evidence type="ECO:0000313" key="8">
    <source>
        <dbReference type="Proteomes" id="UP000176665"/>
    </source>
</evidence>
<gene>
    <name evidence="6" type="primary">mreB</name>
    <name evidence="7" type="ORF">A2W14_04560</name>
</gene>
<dbReference type="NCBIfam" id="NF010539">
    <property type="entry name" value="PRK13927.1"/>
    <property type="match status" value="1"/>
</dbReference>
<dbReference type="PANTHER" id="PTHR42749">
    <property type="entry name" value="CELL SHAPE-DETERMINING PROTEIN MREB"/>
    <property type="match status" value="1"/>
</dbReference>
<dbReference type="PRINTS" id="PR01652">
    <property type="entry name" value="SHAPEPROTEIN"/>
</dbReference>
<sequence length="340" mass="36235">MLFKRLGIDLGTANSLVYLTGEGVVLNEPTVVAVSIEDNRVVAVGNEAKQMLGRTPGNIVASRPLKDGVIADYVVTEAMLRYFLDRVCGRTRFFKPEVMICIPAGCTQVERRAVMDATLSAGARTVYMIEEPLAAAIGAKIPIAQASGNMIVDTGGGSSETAVISLGGVVVHNSVRVAGNKLDESLTAYIKKKYNLIIGERMAEEVKIQIGDAMPQRSAVKANTPKKMEVRGRDSLSGLPRMLELTSEEVTAALSGPLNSIIVGIKEVLENTPPELASDIIDKGIVLSGGTALLRNIDKLITQATGVAVHVAEDPLLCVVRGTGVALENIDLYKRTIARR</sequence>
<dbReference type="InterPro" id="IPR004753">
    <property type="entry name" value="MreB"/>
</dbReference>
<evidence type="ECO:0000256" key="3">
    <source>
        <dbReference type="ARBA" id="ARBA00022840"/>
    </source>
</evidence>
<organism evidence="7 8">
    <name type="scientific">Candidatus Gottesmanbacteria bacterium RBG_16_37_8</name>
    <dbReference type="NCBI Taxonomy" id="1798371"/>
    <lineage>
        <taxon>Bacteria</taxon>
        <taxon>Candidatus Gottesmaniibacteriota</taxon>
    </lineage>
</organism>
<reference evidence="7 8" key="1">
    <citation type="journal article" date="2016" name="Nat. Commun.">
        <title>Thousands of microbial genomes shed light on interconnected biogeochemical processes in an aquifer system.</title>
        <authorList>
            <person name="Anantharaman K."/>
            <person name="Brown C.T."/>
            <person name="Hug L.A."/>
            <person name="Sharon I."/>
            <person name="Castelle C.J."/>
            <person name="Probst A.J."/>
            <person name="Thomas B.C."/>
            <person name="Singh A."/>
            <person name="Wilkins M.J."/>
            <person name="Karaoz U."/>
            <person name="Brodie E.L."/>
            <person name="Williams K.H."/>
            <person name="Hubbard S.S."/>
            <person name="Banfield J.F."/>
        </authorList>
    </citation>
    <scope>NUCLEOTIDE SEQUENCE [LARGE SCALE GENOMIC DNA]</scope>
</reference>
<dbReference type="GO" id="GO:0005524">
    <property type="term" value="F:ATP binding"/>
    <property type="evidence" value="ECO:0007669"/>
    <property type="project" value="UniProtKB-KW"/>
</dbReference>
<proteinExistence type="inferred from homology"/>
<dbReference type="InterPro" id="IPR056546">
    <property type="entry name" value="MreB_MamK-like"/>
</dbReference>
<dbReference type="GO" id="GO:0008360">
    <property type="term" value="P:regulation of cell shape"/>
    <property type="evidence" value="ECO:0007669"/>
    <property type="project" value="UniProtKB-UniRule"/>
</dbReference>
<comment type="caution">
    <text evidence="6">Lacks conserved residue(s) required for the propagation of feature annotation.</text>
</comment>
<keyword evidence="3 6" id="KW-0067">ATP-binding</keyword>
<feature type="binding site" evidence="6">
    <location>
        <begin position="204"/>
        <end position="207"/>
    </location>
    <ligand>
        <name>ATP</name>
        <dbReference type="ChEBI" id="CHEBI:30616"/>
    </ligand>
</feature>
<dbReference type="NCBIfam" id="TIGR00904">
    <property type="entry name" value="mreB"/>
    <property type="match status" value="1"/>
</dbReference>
<dbReference type="HAMAP" id="MF_02207">
    <property type="entry name" value="MreB"/>
    <property type="match status" value="1"/>
</dbReference>
<dbReference type="EMBL" id="MFJA01000039">
    <property type="protein sequence ID" value="OGG03112.1"/>
    <property type="molecule type" value="Genomic_DNA"/>
</dbReference>
<dbReference type="AlphaFoldDB" id="A0A1F5YT80"/>
<comment type="caution">
    <text evidence="7">The sequence shown here is derived from an EMBL/GenBank/DDBJ whole genome shotgun (WGS) entry which is preliminary data.</text>
</comment>
<dbReference type="STRING" id="1798371.A2W14_04560"/>
<evidence type="ECO:0000313" key="7">
    <source>
        <dbReference type="EMBL" id="OGG03112.1"/>
    </source>
</evidence>
<name>A0A1F5YT80_9BACT</name>
<evidence type="ECO:0000256" key="5">
    <source>
        <dbReference type="ARBA" id="ARBA00023458"/>
    </source>
</evidence>
<comment type="subcellular location">
    <subcellularLocation>
        <location evidence="6">Cytoplasm</location>
    </subcellularLocation>
    <text evidence="6">Membrane-associated.</text>
</comment>
<protein>
    <recommendedName>
        <fullName evidence="6">Cell shape-determining protein MreB</fullName>
    </recommendedName>
</protein>
<feature type="binding site" evidence="6">
    <location>
        <begin position="156"/>
        <end position="158"/>
    </location>
    <ligand>
        <name>ATP</name>
        <dbReference type="ChEBI" id="CHEBI:30616"/>
    </ligand>
</feature>
<dbReference type="SUPFAM" id="SSF53067">
    <property type="entry name" value="Actin-like ATPase domain"/>
    <property type="match status" value="2"/>
</dbReference>
<dbReference type="Proteomes" id="UP000176665">
    <property type="component" value="Unassembled WGS sequence"/>
</dbReference>
<comment type="subunit">
    <text evidence="6">Forms polymers.</text>
</comment>
<keyword evidence="1 6" id="KW-0963">Cytoplasm</keyword>
<evidence type="ECO:0000256" key="4">
    <source>
        <dbReference type="ARBA" id="ARBA00022960"/>
    </source>
</evidence>
<comment type="function">
    <text evidence="6">Forms membrane-associated dynamic filaments that are essential for cell shape determination. Acts by regulating cell wall synthesis and cell elongation, and thus cell shape. A feedback loop between cell geometry and MreB localization may maintain elongated cell shape by targeting cell wall growth to regions of negative cell wall curvature.</text>
</comment>
<keyword evidence="4 6" id="KW-0133">Cell shape</keyword>
<dbReference type="InterPro" id="IPR043129">
    <property type="entry name" value="ATPase_NBD"/>
</dbReference>
<dbReference type="PANTHER" id="PTHR42749:SF1">
    <property type="entry name" value="CELL SHAPE-DETERMINING PROTEIN MREB"/>
    <property type="match status" value="1"/>
</dbReference>
<dbReference type="Gene3D" id="3.30.420.40">
    <property type="match status" value="3"/>
</dbReference>
<dbReference type="CDD" id="cd10225">
    <property type="entry name" value="ASKHA_NBD_MreB-like"/>
    <property type="match status" value="1"/>
</dbReference>
<feature type="binding site" evidence="6">
    <location>
        <begin position="12"/>
        <end position="14"/>
    </location>
    <ligand>
        <name>ATP</name>
        <dbReference type="ChEBI" id="CHEBI:30616"/>
    </ligand>
</feature>
<evidence type="ECO:0000256" key="6">
    <source>
        <dbReference type="HAMAP-Rule" id="MF_02207"/>
    </source>
</evidence>
<comment type="similarity">
    <text evidence="5 6">Belongs to the FtsA/MreB family.</text>
</comment>
<keyword evidence="2 6" id="KW-0547">Nucleotide-binding</keyword>
<evidence type="ECO:0000256" key="2">
    <source>
        <dbReference type="ARBA" id="ARBA00022741"/>
    </source>
</evidence>
<evidence type="ECO:0000256" key="1">
    <source>
        <dbReference type="ARBA" id="ARBA00022490"/>
    </source>
</evidence>
<accession>A0A1F5YT80</accession>
<dbReference type="GO" id="GO:0000902">
    <property type="term" value="P:cell morphogenesis"/>
    <property type="evidence" value="ECO:0007669"/>
    <property type="project" value="InterPro"/>
</dbReference>